<dbReference type="AlphaFoldDB" id="A0A8J4TEF3"/>
<reference evidence="1" key="1">
    <citation type="submission" date="2019-05" db="EMBL/GenBank/DDBJ databases">
        <title>Annotation for the trematode Paragonimus heterotremus.</title>
        <authorList>
            <person name="Choi Y.-J."/>
        </authorList>
    </citation>
    <scope>NUCLEOTIDE SEQUENCE</scope>
    <source>
        <strain evidence="1">LC</strain>
    </source>
</reference>
<evidence type="ECO:0000313" key="1">
    <source>
        <dbReference type="EMBL" id="KAF5405418.1"/>
    </source>
</evidence>
<keyword evidence="2" id="KW-1185">Reference proteome</keyword>
<organism evidence="1 2">
    <name type="scientific">Paragonimus heterotremus</name>
    <dbReference type="NCBI Taxonomy" id="100268"/>
    <lineage>
        <taxon>Eukaryota</taxon>
        <taxon>Metazoa</taxon>
        <taxon>Spiralia</taxon>
        <taxon>Lophotrochozoa</taxon>
        <taxon>Platyhelminthes</taxon>
        <taxon>Trematoda</taxon>
        <taxon>Digenea</taxon>
        <taxon>Plagiorchiida</taxon>
        <taxon>Troglotremata</taxon>
        <taxon>Troglotrematidae</taxon>
        <taxon>Paragonimus</taxon>
    </lineage>
</organism>
<accession>A0A8J4TEF3</accession>
<dbReference type="Proteomes" id="UP000748531">
    <property type="component" value="Unassembled WGS sequence"/>
</dbReference>
<name>A0A8J4TEF3_9TREM</name>
<sequence length="544" mass="60975">MDRGYRSERLLVVSAGVTLTCRAQLSLRPNLWWANSPHATTVSVGSDELLTGNVCVRAPQDGEFQCFCGEVYKSKRGLGQHKRHKHPAVLNTERLAVLPRGKSEWSDYDIRKLVNLTNAMMGSVSWEAVLYQKLAAMFPSRSAEGVKKRLIEVNISSDDIDVTVINVEQLEEERWRSQMLDNIINSLATFNEPRIRSTELLAIGRKVKFGRITNDVARSELETIVAECFPTKWNFQVRKTRAVRKNLSKIMIRRLNYVALQRLYHTRREDAANSITDGSWASMCKRELIYSLNMKDYWKKIFEMQSKRDNRPVAQNGHEWNIVAAFGSEEVRNALRDAVGTTPGVAFQKKDGCLEASTLLHTILRTVSDEAKPIAVAFLGISKVFASVSHDTLLRNAKSKIDGHGLGIPCLEITIPLEQRAKCERLVNSGTLEVANIVQCKAVVSDITVANVPIFVYGKPIGSKLEEEKAWREALVKTHDGADLMDVQVDRASFYWLLNPSFAVDCSPRRSGVVGATVGPRRTRVAVGSVDALNRLGMFYINVL</sequence>
<protein>
    <recommendedName>
        <fullName evidence="3">Reverse transcriptase</fullName>
    </recommendedName>
</protein>
<evidence type="ECO:0000313" key="2">
    <source>
        <dbReference type="Proteomes" id="UP000748531"/>
    </source>
</evidence>
<proteinExistence type="predicted"/>
<dbReference type="EMBL" id="LUCH01000335">
    <property type="protein sequence ID" value="KAF5405418.1"/>
    <property type="molecule type" value="Genomic_DNA"/>
</dbReference>
<comment type="caution">
    <text evidence="1">The sequence shown here is derived from an EMBL/GenBank/DDBJ whole genome shotgun (WGS) entry which is preliminary data.</text>
</comment>
<gene>
    <name evidence="1" type="ORF">PHET_01016</name>
</gene>
<evidence type="ECO:0008006" key="3">
    <source>
        <dbReference type="Google" id="ProtNLM"/>
    </source>
</evidence>